<protein>
    <submittedName>
        <fullName evidence="2">Putative lipocalin</fullName>
    </submittedName>
</protein>
<dbReference type="AlphaFoldDB" id="A0A6B0UVU2"/>
<reference evidence="2" key="1">
    <citation type="submission" date="2019-12" db="EMBL/GenBank/DDBJ databases">
        <title>An insight into the sialome of adult female Ixodes ricinus ticks feeding for 6 days.</title>
        <authorList>
            <person name="Perner J."/>
            <person name="Ribeiro J.M.C."/>
        </authorList>
    </citation>
    <scope>NUCLEOTIDE SEQUENCE</scope>
    <source>
        <strain evidence="2">Semi-engorged</strain>
        <tissue evidence="2">Salivary glands</tissue>
    </source>
</reference>
<feature type="signal peptide" evidence="1">
    <location>
        <begin position="1"/>
        <end position="19"/>
    </location>
</feature>
<proteinExistence type="predicted"/>
<evidence type="ECO:0000313" key="2">
    <source>
        <dbReference type="EMBL" id="MXU93611.1"/>
    </source>
</evidence>
<keyword evidence="1" id="KW-0732">Signal</keyword>
<organism evidence="2">
    <name type="scientific">Ixodes ricinus</name>
    <name type="common">Common tick</name>
    <name type="synonym">Acarus ricinus</name>
    <dbReference type="NCBI Taxonomy" id="34613"/>
    <lineage>
        <taxon>Eukaryota</taxon>
        <taxon>Metazoa</taxon>
        <taxon>Ecdysozoa</taxon>
        <taxon>Arthropoda</taxon>
        <taxon>Chelicerata</taxon>
        <taxon>Arachnida</taxon>
        <taxon>Acari</taxon>
        <taxon>Parasitiformes</taxon>
        <taxon>Ixodida</taxon>
        <taxon>Ixodoidea</taxon>
        <taxon>Ixodidae</taxon>
        <taxon>Ixodinae</taxon>
        <taxon>Ixodes</taxon>
    </lineage>
</organism>
<feature type="chain" id="PRO_5025558588" evidence="1">
    <location>
        <begin position="20"/>
        <end position="149"/>
    </location>
</feature>
<name>A0A6B0UVU2_IXORI</name>
<evidence type="ECO:0000256" key="1">
    <source>
        <dbReference type="SAM" id="SignalP"/>
    </source>
</evidence>
<dbReference type="EMBL" id="GIFC01011528">
    <property type="protein sequence ID" value="MXU93611.1"/>
    <property type="molecule type" value="Transcribed_RNA"/>
</dbReference>
<sequence length="149" mass="16953">MRCFVVLFLVTLRVRSQSALPPACRSDWFAERIGKYPDGFEVLASNPPLFSLVYQSREPGRGSETPCLHTTDIQLNRSSWLATVTYVYYEFDEEEEARITGHVVASTLHDGNSSISDDTIRFYSVTDPSAELLSIRSQVIYNDRFCILM</sequence>
<accession>A0A6B0UVU2</accession>